<dbReference type="PROSITE" id="PS00622">
    <property type="entry name" value="HTH_LUXR_1"/>
    <property type="match status" value="1"/>
</dbReference>
<dbReference type="PANTHER" id="PTHR44688">
    <property type="entry name" value="DNA-BINDING TRANSCRIPTIONAL ACTIVATOR DEVR_DOSR"/>
    <property type="match status" value="1"/>
</dbReference>
<dbReference type="Proteomes" id="UP000186351">
    <property type="component" value="Chromosome"/>
</dbReference>
<keyword evidence="3" id="KW-0804">Transcription</keyword>
<dbReference type="PANTHER" id="PTHR44688:SF16">
    <property type="entry name" value="DNA-BINDING TRANSCRIPTIONAL ACTIVATOR DEVR_DOSR"/>
    <property type="match status" value="1"/>
</dbReference>
<dbReference type="STRING" id="1796646.A4V02_07860"/>
<dbReference type="SUPFAM" id="SSF46894">
    <property type="entry name" value="C-terminal effector domain of the bipartite response regulators"/>
    <property type="match status" value="1"/>
</dbReference>
<dbReference type="InterPro" id="IPR036388">
    <property type="entry name" value="WH-like_DNA-bd_sf"/>
</dbReference>
<dbReference type="CDD" id="cd06170">
    <property type="entry name" value="LuxR_C_like"/>
    <property type="match status" value="1"/>
</dbReference>
<keyword evidence="6" id="KW-1185">Reference proteome</keyword>
<dbReference type="GeneID" id="65536771"/>
<evidence type="ECO:0000256" key="3">
    <source>
        <dbReference type="ARBA" id="ARBA00023163"/>
    </source>
</evidence>
<evidence type="ECO:0000313" key="6">
    <source>
        <dbReference type="Proteomes" id="UP000186351"/>
    </source>
</evidence>
<sequence>MKPLNILIVTSSQIIAGGLHATLQRMRTLSTGDICTIEPDKVADYIEKNPARLLLIDPIGINRADLDSLRKSLPQATLVAICSCLLPKEYTKSYDYTLSIYDNPSSLADIIGRMNTDAANNEDTKSLSQREKEVVVGIVKGLSNKEIAAEMNVSVNTVMTHRRNITAKLQIHSAAGLTIYAIVSKLVRLDEISTHLPV</sequence>
<proteinExistence type="predicted"/>
<evidence type="ECO:0000259" key="4">
    <source>
        <dbReference type="PROSITE" id="PS50043"/>
    </source>
</evidence>
<dbReference type="InterPro" id="IPR016032">
    <property type="entry name" value="Sig_transdc_resp-reg_C-effctor"/>
</dbReference>
<evidence type="ECO:0000313" key="5">
    <source>
        <dbReference type="EMBL" id="ANU63650.1"/>
    </source>
</evidence>
<dbReference type="OrthoDB" id="9797341at2"/>
<dbReference type="SMART" id="SM00421">
    <property type="entry name" value="HTH_LUXR"/>
    <property type="match status" value="1"/>
</dbReference>
<accession>A0A1B1SA43</accession>
<keyword evidence="1" id="KW-0805">Transcription regulation</keyword>
<dbReference type="GO" id="GO:0006355">
    <property type="term" value="P:regulation of DNA-templated transcription"/>
    <property type="evidence" value="ECO:0007669"/>
    <property type="project" value="InterPro"/>
</dbReference>
<accession>A0A1Z2XIJ8</accession>
<evidence type="ECO:0000256" key="2">
    <source>
        <dbReference type="ARBA" id="ARBA00023125"/>
    </source>
</evidence>
<dbReference type="GO" id="GO:0003677">
    <property type="term" value="F:DNA binding"/>
    <property type="evidence" value="ECO:0007669"/>
    <property type="project" value="UniProtKB-KW"/>
</dbReference>
<dbReference type="RefSeq" id="WP_068960957.1">
    <property type="nucleotide sequence ID" value="NZ_CAJTAP010000022.1"/>
</dbReference>
<dbReference type="EMBL" id="CP015402">
    <property type="protein sequence ID" value="ANU63650.1"/>
    <property type="molecule type" value="Genomic_DNA"/>
</dbReference>
<gene>
    <name evidence="5" type="ORF">A4V02_07860</name>
</gene>
<protein>
    <submittedName>
        <fullName evidence="5">LuxR family transcriptional regulator</fullName>
    </submittedName>
</protein>
<dbReference type="KEGG" id="pary:A4V02_07860"/>
<feature type="domain" description="HTH luxR-type" evidence="4">
    <location>
        <begin position="120"/>
        <end position="185"/>
    </location>
</feature>
<dbReference type="PRINTS" id="PR00038">
    <property type="entry name" value="HTHLUXR"/>
</dbReference>
<dbReference type="AlphaFoldDB" id="A0A1B1SA43"/>
<dbReference type="Gene3D" id="1.10.10.10">
    <property type="entry name" value="Winged helix-like DNA-binding domain superfamily/Winged helix DNA-binding domain"/>
    <property type="match status" value="1"/>
</dbReference>
<reference evidence="6" key="1">
    <citation type="submission" date="2016-04" db="EMBL/GenBank/DDBJ databases">
        <title>Complete Genome Sequences of Twelve Strains of a Stable Defined Moderately Diverse Mouse Microbiota 2 (sDMDMm2).</title>
        <authorList>
            <person name="Uchimura Y."/>
            <person name="Wyss M."/>
            <person name="Brugiroux S."/>
            <person name="Limenitakis J.P."/>
            <person name="Stecher B."/>
            <person name="McCoy K.D."/>
            <person name="Macpherson A.J."/>
        </authorList>
    </citation>
    <scope>NUCLEOTIDE SEQUENCE [LARGE SCALE GENOMIC DNA]</scope>
    <source>
        <strain evidence="6">YL27</strain>
    </source>
</reference>
<keyword evidence="2" id="KW-0238">DNA-binding</keyword>
<name>A0A1B1SA43_9BACT</name>
<dbReference type="PROSITE" id="PS50043">
    <property type="entry name" value="HTH_LUXR_2"/>
    <property type="match status" value="1"/>
</dbReference>
<organism evidence="5 6">
    <name type="scientific">Muribaculum intestinale</name>
    <dbReference type="NCBI Taxonomy" id="1796646"/>
    <lineage>
        <taxon>Bacteria</taxon>
        <taxon>Pseudomonadati</taxon>
        <taxon>Bacteroidota</taxon>
        <taxon>Bacteroidia</taxon>
        <taxon>Bacteroidales</taxon>
        <taxon>Muribaculaceae</taxon>
        <taxon>Muribaculum</taxon>
    </lineage>
</organism>
<evidence type="ECO:0000256" key="1">
    <source>
        <dbReference type="ARBA" id="ARBA00023015"/>
    </source>
</evidence>
<dbReference type="InterPro" id="IPR000792">
    <property type="entry name" value="Tscrpt_reg_LuxR_C"/>
</dbReference>
<dbReference type="Pfam" id="PF00196">
    <property type="entry name" value="GerE"/>
    <property type="match status" value="1"/>
</dbReference>